<proteinExistence type="predicted"/>
<organism evidence="2 3">
    <name type="scientific">Nannochloropsis salina CCMP1776</name>
    <dbReference type="NCBI Taxonomy" id="1027361"/>
    <lineage>
        <taxon>Eukaryota</taxon>
        <taxon>Sar</taxon>
        <taxon>Stramenopiles</taxon>
        <taxon>Ochrophyta</taxon>
        <taxon>Eustigmatophyceae</taxon>
        <taxon>Eustigmatales</taxon>
        <taxon>Monodopsidaceae</taxon>
        <taxon>Microchloropsis</taxon>
        <taxon>Microchloropsis salina</taxon>
    </lineage>
</organism>
<comment type="caution">
    <text evidence="2">The sequence shown here is derived from an EMBL/GenBank/DDBJ whole genome shotgun (WGS) entry which is preliminary data.</text>
</comment>
<gene>
    <name evidence="2" type="ORF">NSK_005296</name>
</gene>
<feature type="region of interest" description="Disordered" evidence="1">
    <location>
        <begin position="29"/>
        <end position="62"/>
    </location>
</feature>
<evidence type="ECO:0000313" key="2">
    <source>
        <dbReference type="EMBL" id="TFJ83391.1"/>
    </source>
</evidence>
<reference evidence="2 3" key="1">
    <citation type="submission" date="2019-01" db="EMBL/GenBank/DDBJ databases">
        <title>Nuclear Genome Assembly of the Microalgal Biofuel strain Nannochloropsis salina CCMP1776.</title>
        <authorList>
            <person name="Hovde B."/>
        </authorList>
    </citation>
    <scope>NUCLEOTIDE SEQUENCE [LARGE SCALE GENOMIC DNA]</scope>
    <source>
        <strain evidence="2 3">CCMP1776</strain>
    </source>
</reference>
<evidence type="ECO:0000256" key="1">
    <source>
        <dbReference type="SAM" id="MobiDB-lite"/>
    </source>
</evidence>
<sequence length="128" mass="13731">TLTELLQQALDRMAGKVPLTQLVEKLTSLPSSFPPSPPPSSLSARLMVAGRGGGGEGGGEGGSWEDVCELVTGMFQAHKYEKRMHALSVRLMRESLHALVREVKRKKGEGLRVGRVGGRSWHGREGGG</sequence>
<dbReference type="AlphaFoldDB" id="A0A4D9CVS4"/>
<name>A0A4D9CVS4_9STRA</name>
<accession>A0A4D9CVS4</accession>
<feature type="compositionally biased region" description="Gly residues" evidence="1">
    <location>
        <begin position="50"/>
        <end position="62"/>
    </location>
</feature>
<keyword evidence="3" id="KW-1185">Reference proteome</keyword>
<dbReference type="EMBL" id="SDOX01000038">
    <property type="protein sequence ID" value="TFJ83391.1"/>
    <property type="molecule type" value="Genomic_DNA"/>
</dbReference>
<evidence type="ECO:0000313" key="3">
    <source>
        <dbReference type="Proteomes" id="UP000355283"/>
    </source>
</evidence>
<protein>
    <submittedName>
        <fullName evidence="2">Uncharacterized protein</fullName>
    </submittedName>
</protein>
<dbReference type="Proteomes" id="UP000355283">
    <property type="component" value="Unassembled WGS sequence"/>
</dbReference>
<feature type="non-terminal residue" evidence="2">
    <location>
        <position position="1"/>
    </location>
</feature>